<protein>
    <submittedName>
        <fullName evidence="1">Uncharacterized protein</fullName>
    </submittedName>
</protein>
<sequence length="126" mass="13667">MHITTDVRVTTAALAAAINPLDDSPLLDVWDQGCVELYHQIGEWAGVIDKIEARVSELVEEHDGDWPGVFAYEVTENVGTAIRKAILSGDAKVLDGAWVRMVTLTIAAQFCGESPAIKKELLAYDG</sequence>
<organism evidence="1">
    <name type="scientific">Aeromonas phage vB_AdhaP_MF</name>
    <dbReference type="NCBI Taxonomy" id="3367373"/>
    <lineage>
        <taxon>Viruses</taxon>
        <taxon>Duplodnaviria</taxon>
        <taxon>Heunggongvirae</taxon>
        <taxon>Uroviricota</taxon>
        <taxon>Caudoviricetes</taxon>
        <taxon>Autographiviridae</taxon>
    </lineage>
</organism>
<dbReference type="EMBL" id="PQ421477">
    <property type="protein sequence ID" value="XHV14252.1"/>
    <property type="molecule type" value="Genomic_DNA"/>
</dbReference>
<proteinExistence type="predicted"/>
<accession>A0AB74UMW8</accession>
<gene>
    <name evidence="1" type="ORF">vBAdhaPMF_0005</name>
</gene>
<name>A0AB74UMW8_9CAUD</name>
<reference evidence="1" key="1">
    <citation type="submission" date="2024-10" db="EMBL/GenBank/DDBJ databases">
        <title>Characterization of Aeromonas dhakensis bacteriophages.</title>
        <authorList>
            <person name="Ansari F."/>
            <person name="Tyagi A."/>
            <person name="Shashidhar R."/>
            <person name="Nagar V."/>
        </authorList>
    </citation>
    <scope>NUCLEOTIDE SEQUENCE</scope>
</reference>
<evidence type="ECO:0000313" key="1">
    <source>
        <dbReference type="EMBL" id="XHV14252.1"/>
    </source>
</evidence>